<protein>
    <submittedName>
        <fullName evidence="1">Uncharacterized protein</fullName>
    </submittedName>
</protein>
<keyword evidence="2" id="KW-1185">Reference proteome</keyword>
<proteinExistence type="predicted"/>
<dbReference type="KEGG" id="pzh:CX676_14795"/>
<dbReference type="RefSeq" id="WP_101753296.1">
    <property type="nucleotide sequence ID" value="NZ_CP025430.1"/>
</dbReference>
<name>A0A2H5F162_9RHOB</name>
<dbReference type="AlphaFoldDB" id="A0A2H5F162"/>
<organism evidence="1 2">
    <name type="scientific">Paracoccus zhejiangensis</name>
    <dbReference type="NCBI Taxonomy" id="1077935"/>
    <lineage>
        <taxon>Bacteria</taxon>
        <taxon>Pseudomonadati</taxon>
        <taxon>Pseudomonadota</taxon>
        <taxon>Alphaproteobacteria</taxon>
        <taxon>Rhodobacterales</taxon>
        <taxon>Paracoccaceae</taxon>
        <taxon>Paracoccus</taxon>
    </lineage>
</organism>
<gene>
    <name evidence="1" type="ORF">CX676_14795</name>
</gene>
<reference evidence="1 2" key="1">
    <citation type="journal article" date="2013" name="Antonie Van Leeuwenhoek">
        <title>Paracoccus zhejiangensis sp. nov., isolated from activated sludge in wastewater-treatment system.</title>
        <authorList>
            <person name="Wu Z.G."/>
            <person name="Zhang D.F."/>
            <person name="Liu Y.L."/>
            <person name="Wang F."/>
            <person name="Jiang X."/>
            <person name="Li C."/>
            <person name="Li S.P."/>
            <person name="Hong Q."/>
            <person name="Li W.J."/>
        </authorList>
    </citation>
    <scope>NUCLEOTIDE SEQUENCE [LARGE SCALE GENOMIC DNA]</scope>
    <source>
        <strain evidence="1 2">J6</strain>
    </source>
</reference>
<accession>A0A2H5F162</accession>
<evidence type="ECO:0000313" key="1">
    <source>
        <dbReference type="EMBL" id="AUH65273.1"/>
    </source>
</evidence>
<dbReference type="EMBL" id="CP025430">
    <property type="protein sequence ID" value="AUH65273.1"/>
    <property type="molecule type" value="Genomic_DNA"/>
</dbReference>
<sequence length="156" mass="17664">MVKLLEQALDAKRMLRPEFVTAQGFGARIFADYIGREEFQRAVDLAWATGPTDITIYHAEFGAEEQISVLKNADTAWAAIFDQSYEDQIVEFKDRDLFLWLPSGEHLFVAFGDRRLLASLGDPEDAAAEFEDYVENAGLTEQGKAFLRDCARSYQI</sequence>
<dbReference type="Proteomes" id="UP000234530">
    <property type="component" value="Chromosome"/>
</dbReference>
<evidence type="ECO:0000313" key="2">
    <source>
        <dbReference type="Proteomes" id="UP000234530"/>
    </source>
</evidence>
<dbReference type="OrthoDB" id="7861378at2"/>